<reference evidence="1 2" key="1">
    <citation type="submission" date="2012-04" db="EMBL/GenBank/DDBJ databases">
        <authorList>
            <person name="Genoscope - CEA"/>
        </authorList>
    </citation>
    <scope>NUCLEOTIDE SEQUENCE [LARGE SCALE GENOMIC DNA]</scope>
    <source>
        <strain evidence="1 2">9717</strain>
    </source>
</reference>
<name>I4FQ50_MICAE</name>
<evidence type="ECO:0000313" key="2">
    <source>
        <dbReference type="Proteomes" id="UP000003172"/>
    </source>
</evidence>
<gene>
    <name evidence="1" type="ORF">MICAB_3770002</name>
</gene>
<dbReference type="HOGENOM" id="CLU_2991642_0_0_3"/>
<dbReference type="EMBL" id="CAII01000309">
    <property type="protein sequence ID" value="CCH97775.1"/>
    <property type="molecule type" value="Genomic_DNA"/>
</dbReference>
<accession>I4FQ50</accession>
<dbReference type="AlphaFoldDB" id="I4FQ50"/>
<evidence type="ECO:0000313" key="1">
    <source>
        <dbReference type="EMBL" id="CCH97775.1"/>
    </source>
</evidence>
<proteinExistence type="predicted"/>
<dbReference type="Proteomes" id="UP000003172">
    <property type="component" value="Unassembled WGS sequence"/>
</dbReference>
<comment type="caution">
    <text evidence="1">The sequence shown here is derived from an EMBL/GenBank/DDBJ whole genome shotgun (WGS) entry which is preliminary data.</text>
</comment>
<protein>
    <submittedName>
        <fullName evidence="1">Uncharacterized protein</fullName>
    </submittedName>
</protein>
<organism evidence="1 2">
    <name type="scientific">Microcystis aeruginosa PCC 9717</name>
    <dbReference type="NCBI Taxonomy" id="1160286"/>
    <lineage>
        <taxon>Bacteria</taxon>
        <taxon>Bacillati</taxon>
        <taxon>Cyanobacteriota</taxon>
        <taxon>Cyanophyceae</taxon>
        <taxon>Oscillatoriophycideae</taxon>
        <taxon>Chroococcales</taxon>
        <taxon>Microcystaceae</taxon>
        <taxon>Microcystis</taxon>
    </lineage>
</organism>
<sequence length="57" mass="6183">MKPVLTGSCQLQVTPEQVAAIEATLKAFAEACDYVNGKVKPNPMEELAIQSLRSSYI</sequence>